<protein>
    <recommendedName>
        <fullName evidence="8">L-ornithine N(alpha)-acyltransferase</fullName>
        <ecNumber evidence="7">2.3.2.30</ecNumber>
    </recommendedName>
</protein>
<comment type="pathway">
    <text evidence="1">Lipid metabolism.</text>
</comment>
<dbReference type="Pfam" id="PF13444">
    <property type="entry name" value="Acetyltransf_5"/>
    <property type="match status" value="1"/>
</dbReference>
<evidence type="ECO:0000256" key="6">
    <source>
        <dbReference type="ARBA" id="ARBA00038095"/>
    </source>
</evidence>
<proteinExistence type="inferred from homology"/>
<dbReference type="Proteomes" id="UP001210720">
    <property type="component" value="Unassembled WGS sequence"/>
</dbReference>
<dbReference type="EMBL" id="JAQIOY010000002">
    <property type="protein sequence ID" value="MDA7424165.1"/>
    <property type="molecule type" value="Genomic_DNA"/>
</dbReference>
<keyword evidence="5 11" id="KW-0012">Acyltransferase</keyword>
<sequence length="262" mass="28693">MALSHKVGSFVEPFSPRARLPNLPAIKGQYRVRLAEGSSDLVRSQKLRGLSFHGNAADPDMDPFDLVSDHLLVETLDCGALVAACRLSFAEASAIQNGYSGQFYNLERLANAACPGVELGRFCLHPEFRDPDILRLVWAAIAAYVDSHGARILFGCSSFEGTDPAVYEAAFALLRQRHLAPPAMRPERRGIPVVEFSHQAPHDPGQALQHLPPLLRTYLSMGGWVSDHAVVDPEMNTIHVFTGVEVAAIPPARKRILRSILN</sequence>
<dbReference type="RefSeq" id="WP_271431528.1">
    <property type="nucleotide sequence ID" value="NZ_JAQIOY010000002.1"/>
</dbReference>
<dbReference type="EC" id="2.3.2.30" evidence="7"/>
<accession>A0ABT4XQE4</accession>
<dbReference type="SUPFAM" id="SSF55729">
    <property type="entry name" value="Acyl-CoA N-acyltransferases (Nat)"/>
    <property type="match status" value="1"/>
</dbReference>
<keyword evidence="3 11" id="KW-0808">Transferase</keyword>
<keyword evidence="4" id="KW-0443">Lipid metabolism</keyword>
<dbReference type="GO" id="GO:0016746">
    <property type="term" value="F:acyltransferase activity"/>
    <property type="evidence" value="ECO:0007669"/>
    <property type="project" value="UniProtKB-KW"/>
</dbReference>
<evidence type="ECO:0000256" key="1">
    <source>
        <dbReference type="ARBA" id="ARBA00005189"/>
    </source>
</evidence>
<dbReference type="InterPro" id="IPR016181">
    <property type="entry name" value="Acyl_CoA_acyltransferase"/>
</dbReference>
<name>A0ABT4XQE4_9RHOB</name>
<dbReference type="PANTHER" id="PTHR37323">
    <property type="entry name" value="GCN5-RELATED N-ACETYLTRANSFERASE"/>
    <property type="match status" value="1"/>
</dbReference>
<dbReference type="PANTHER" id="PTHR37323:SF1">
    <property type="entry name" value="L-ORNITHINE N(ALPHA)-ACYLTRANSFERASE"/>
    <property type="match status" value="1"/>
</dbReference>
<evidence type="ECO:0000313" key="12">
    <source>
        <dbReference type="Proteomes" id="UP001210720"/>
    </source>
</evidence>
<evidence type="ECO:0000256" key="2">
    <source>
        <dbReference type="ARBA" id="ARBA00022516"/>
    </source>
</evidence>
<comment type="caution">
    <text evidence="11">The sequence shown here is derived from an EMBL/GenBank/DDBJ whole genome shotgun (WGS) entry which is preliminary data.</text>
</comment>
<evidence type="ECO:0000313" key="11">
    <source>
        <dbReference type="EMBL" id="MDA7424165.1"/>
    </source>
</evidence>
<evidence type="ECO:0000256" key="7">
    <source>
        <dbReference type="ARBA" id="ARBA00039058"/>
    </source>
</evidence>
<gene>
    <name evidence="11" type="ORF">PFY00_05465</name>
</gene>
<comment type="similarity">
    <text evidence="6">Belongs to the acetyltransferase family. OlsB subfamily.</text>
</comment>
<dbReference type="InterPro" id="IPR052351">
    <property type="entry name" value="Ornithine_N-alpha-AT"/>
</dbReference>
<keyword evidence="2" id="KW-0444">Lipid biosynthesis</keyword>
<evidence type="ECO:0000256" key="8">
    <source>
        <dbReference type="ARBA" id="ARBA00039866"/>
    </source>
</evidence>
<reference evidence="11 12" key="1">
    <citation type="submission" date="2023-01" db="EMBL/GenBank/DDBJ databases">
        <title>Thalassococcus onchidii sp. nov., isolated from a marine invertebrate from the South China Sea.</title>
        <authorList>
            <person name="Xu S."/>
            <person name="Liu Z."/>
            <person name="Xu Y."/>
        </authorList>
    </citation>
    <scope>NUCLEOTIDE SEQUENCE [LARGE SCALE GENOMIC DNA]</scope>
    <source>
        <strain evidence="11 12">KCTC 32084</strain>
    </source>
</reference>
<comment type="function">
    <text evidence="9">Catalyzes the first step in the biosynthesis of ornithine lipids, which are phosphorus-free membrane lipids. Catalyzes the 3-hydroxyacyl-acyl carrier protein-dependent acylation of ornithine to form lyso-ornithine lipid (LOL).</text>
</comment>
<dbReference type="Gene3D" id="3.40.630.30">
    <property type="match status" value="1"/>
</dbReference>
<evidence type="ECO:0000256" key="9">
    <source>
        <dbReference type="ARBA" id="ARBA00045724"/>
    </source>
</evidence>
<evidence type="ECO:0000256" key="5">
    <source>
        <dbReference type="ARBA" id="ARBA00023315"/>
    </source>
</evidence>
<comment type="catalytic activity">
    <reaction evidence="10">
        <text>a (3R)-hydroxyacyl-[ACP] + L-ornithine = a lyso-ornithine lipid + holo-[ACP] + H(+)</text>
        <dbReference type="Rhea" id="RHEA:20633"/>
        <dbReference type="Rhea" id="RHEA-COMP:9685"/>
        <dbReference type="Rhea" id="RHEA-COMP:9945"/>
        <dbReference type="ChEBI" id="CHEBI:15378"/>
        <dbReference type="ChEBI" id="CHEBI:46911"/>
        <dbReference type="ChEBI" id="CHEBI:64479"/>
        <dbReference type="ChEBI" id="CHEBI:78827"/>
        <dbReference type="ChEBI" id="CHEBI:138482"/>
        <dbReference type="EC" id="2.3.2.30"/>
    </reaction>
    <physiologicalReaction direction="left-to-right" evidence="10">
        <dbReference type="Rhea" id="RHEA:20634"/>
    </physiologicalReaction>
</comment>
<evidence type="ECO:0000256" key="3">
    <source>
        <dbReference type="ARBA" id="ARBA00022679"/>
    </source>
</evidence>
<keyword evidence="12" id="KW-1185">Reference proteome</keyword>
<evidence type="ECO:0000256" key="4">
    <source>
        <dbReference type="ARBA" id="ARBA00023098"/>
    </source>
</evidence>
<evidence type="ECO:0000256" key="10">
    <source>
        <dbReference type="ARBA" id="ARBA00047785"/>
    </source>
</evidence>
<organism evidence="11 12">
    <name type="scientific">Thalassococcus lentus</name>
    <dbReference type="NCBI Taxonomy" id="1210524"/>
    <lineage>
        <taxon>Bacteria</taxon>
        <taxon>Pseudomonadati</taxon>
        <taxon>Pseudomonadota</taxon>
        <taxon>Alphaproteobacteria</taxon>
        <taxon>Rhodobacterales</taxon>
        <taxon>Roseobacteraceae</taxon>
        <taxon>Thalassococcus</taxon>
    </lineage>
</organism>